<evidence type="ECO:0008006" key="4">
    <source>
        <dbReference type="Google" id="ProtNLM"/>
    </source>
</evidence>
<dbReference type="EMBL" id="CP003555">
    <property type="protein sequence ID" value="AFK61837.1"/>
    <property type="molecule type" value="Genomic_DNA"/>
</dbReference>
<dbReference type="KEGG" id="aka:TKWG_07020"/>
<evidence type="ECO:0000256" key="1">
    <source>
        <dbReference type="SAM" id="MobiDB-lite"/>
    </source>
</evidence>
<keyword evidence="3" id="KW-1185">Reference proteome</keyword>
<dbReference type="InterPro" id="IPR047610">
    <property type="entry name" value="ImuA_translesion"/>
</dbReference>
<feature type="compositionally biased region" description="Low complexity" evidence="1">
    <location>
        <begin position="34"/>
        <end position="46"/>
    </location>
</feature>
<organism evidence="2 3">
    <name type="scientific">Advenella kashmirensis (strain DSM 17095 / LMG 22695 / WT001)</name>
    <name type="common">Tetrathiobacter kashmirensis</name>
    <dbReference type="NCBI Taxonomy" id="1036672"/>
    <lineage>
        <taxon>Bacteria</taxon>
        <taxon>Pseudomonadati</taxon>
        <taxon>Pseudomonadota</taxon>
        <taxon>Betaproteobacteria</taxon>
        <taxon>Burkholderiales</taxon>
        <taxon>Alcaligenaceae</taxon>
    </lineage>
</organism>
<feature type="compositionally biased region" description="Polar residues" evidence="1">
    <location>
        <begin position="1"/>
        <end position="29"/>
    </location>
</feature>
<reference evidence="2 3" key="1">
    <citation type="journal article" date="2011" name="J. Bacteriol.">
        <title>Whole-genome shotgun sequencing of the sulfur-oxidizing chemoautotroph Tetrathiobacter kashmirensis.</title>
        <authorList>
            <person name="Ghosh W."/>
            <person name="George A."/>
            <person name="Agarwal A."/>
            <person name="Raj P."/>
            <person name="Alam M."/>
            <person name="Pyne P."/>
            <person name="Das Gupta S.K."/>
        </authorList>
    </citation>
    <scope>NUCLEOTIDE SEQUENCE [LARGE SCALE GENOMIC DNA]</scope>
    <source>
        <strain evidence="2 3">WT001</strain>
    </source>
</reference>
<sequence>MKNTAQKPSGTLVETASDSRFGSLSNGNFERNLESNPESNPESISEGVPKGVVCASQLAGRSGAPAGLPAASALFSDVSFSGARAKDMLAQQVGQGAASSSILAAPERIHPSLWRASQIARSPGLYAHTGYPEISAQLPGGGWPLGNLIEVMTPRAGIGELQLFKPVFCGHRVQSLHRASTAVGLDSASPEQRPIVLIQPPYAPQACAWAHWGVAPSRLLWLAPQSTADALWAAEHILNSGAFAALVLWQHALRDGALRRLQLAAQKGDTLFVLVRALSAARQSSPAPLRLALHPVPTGLHVHIVKRRGSVSEHPVHISLHPDAFGRDLYSEDAADPHSAAFTEFRHANMDRRTFAAPHAGHSLS</sequence>
<dbReference type="SUPFAM" id="SSF52540">
    <property type="entry name" value="P-loop containing nucleoside triphosphate hydrolases"/>
    <property type="match status" value="1"/>
</dbReference>
<protein>
    <recommendedName>
        <fullName evidence="4">Cell division protein</fullName>
    </recommendedName>
</protein>
<evidence type="ECO:0000313" key="3">
    <source>
        <dbReference type="Proteomes" id="UP000005267"/>
    </source>
</evidence>
<dbReference type="Gene3D" id="3.40.50.300">
    <property type="entry name" value="P-loop containing nucleotide triphosphate hydrolases"/>
    <property type="match status" value="1"/>
</dbReference>
<dbReference type="InterPro" id="IPR027417">
    <property type="entry name" value="P-loop_NTPase"/>
</dbReference>
<gene>
    <name evidence="2" type="ordered locus">TKWG_07020</name>
</gene>
<dbReference type="AlphaFoldDB" id="I3U9Z9"/>
<evidence type="ECO:0000313" key="2">
    <source>
        <dbReference type="EMBL" id="AFK61837.1"/>
    </source>
</evidence>
<dbReference type="HOGENOM" id="CLU_064653_0_1_4"/>
<dbReference type="NCBIfam" id="NF033429">
    <property type="entry name" value="ImuA_translesion"/>
    <property type="match status" value="1"/>
</dbReference>
<reference evidence="3" key="2">
    <citation type="journal article" date="2013" name="PLoS ONE">
        <title>Genome implosion elicits host-confinement in Alcaligenaceae: evidence from the comparative genomics of Tetrathiobacter kashmirensis, a pathogen in the making.</title>
        <authorList>
            <person name="Ghosh W."/>
            <person name="Alam M."/>
            <person name="Roy C."/>
            <person name="Pyne P."/>
            <person name="George A."/>
            <person name="Chakraborty R."/>
            <person name="Majumder S."/>
            <person name="Agarwal A."/>
            <person name="Chakraborty S."/>
            <person name="Majumdar S."/>
            <person name="Gupta S.K."/>
        </authorList>
    </citation>
    <scope>NUCLEOTIDE SEQUENCE [LARGE SCALE GENOMIC DNA]</scope>
    <source>
        <strain evidence="3">WT001</strain>
    </source>
</reference>
<proteinExistence type="predicted"/>
<feature type="region of interest" description="Disordered" evidence="1">
    <location>
        <begin position="1"/>
        <end position="47"/>
    </location>
</feature>
<dbReference type="STRING" id="1036672.TKWG_07020"/>
<name>I3U9Z9_ADVKW</name>
<accession>I3U9Z9</accession>
<dbReference type="Proteomes" id="UP000005267">
    <property type="component" value="Chromosome"/>
</dbReference>